<evidence type="ECO:0000313" key="1">
    <source>
        <dbReference type="EMBL" id="EZJ82523.1"/>
    </source>
</evidence>
<sequence length="45" mass="5092">MDNKTIAFARDNAQLSSLLMGHIVLPDKEGVLLRNCRVIRQFHGI</sequence>
<name>A0AAN4NQ67_ECOLX</name>
<protein>
    <submittedName>
        <fullName evidence="1">Uncharacterized protein</fullName>
    </submittedName>
</protein>
<organism evidence="1 2">
    <name type="scientific">Escherichia coli 1-250-04_S3_C1</name>
    <dbReference type="NCBI Taxonomy" id="1444135"/>
    <lineage>
        <taxon>Bacteria</taxon>
        <taxon>Pseudomonadati</taxon>
        <taxon>Pseudomonadota</taxon>
        <taxon>Gammaproteobacteria</taxon>
        <taxon>Enterobacterales</taxon>
        <taxon>Enterobacteriaceae</taxon>
        <taxon>Escherichia</taxon>
    </lineage>
</organism>
<comment type="caution">
    <text evidence="1">The sequence shown here is derived from an EMBL/GenBank/DDBJ whole genome shotgun (WGS) entry which is preliminary data.</text>
</comment>
<evidence type="ECO:0000313" key="2">
    <source>
        <dbReference type="Proteomes" id="UP000024043"/>
    </source>
</evidence>
<proteinExistence type="predicted"/>
<dbReference type="Proteomes" id="UP000024043">
    <property type="component" value="Unassembled WGS sequence"/>
</dbReference>
<dbReference type="AlphaFoldDB" id="A0AAN4NQ67"/>
<reference evidence="1 2" key="1">
    <citation type="submission" date="2014-03" db="EMBL/GenBank/DDBJ databases">
        <title>Genetic Variability of E. coli after antibiotic treatment.</title>
        <authorList>
            <person name="Silbergeld E."/>
            <person name="Coles C."/>
            <person name="Seidman J.C."/>
            <person name="You Y."/>
            <person name="George J."/>
            <person name="Nadendla S."/>
            <person name="Huot H."/>
            <person name="Daugherty S.C."/>
            <person name="Nagaraj S."/>
            <person name="Ott S."/>
            <person name="Klega K."/>
            <person name="Rasko D."/>
        </authorList>
    </citation>
    <scope>NUCLEOTIDE SEQUENCE [LARGE SCALE GENOMIC DNA]</scope>
    <source>
        <strain evidence="1 2">1-250-04_S3_C1</strain>
    </source>
</reference>
<gene>
    <name evidence="1" type="ORF">AC00_4001</name>
</gene>
<dbReference type="EMBL" id="JJLU01000113">
    <property type="protein sequence ID" value="EZJ82523.1"/>
    <property type="molecule type" value="Genomic_DNA"/>
</dbReference>
<accession>A0AAN4NQ67</accession>